<name>A0A5A7N2A2_9PROT</name>
<sequence length="176" mass="19720">MRFCLHRCILPLLASLLLAGCGFSPIYAPQPAGESESYQDLASQFAMIEVAQPGDRLGQQVRNRLIGMLSPRGTPDVPRYGLRVDLDEKLEGFAFRQDRAITRQKLQLDAMITLVDLQTGDVAVADDLSAWMTYDVVQSDFANLSAQRDARERTANQIVDRIVARLARHFRQKDPS</sequence>
<comment type="caution">
    <text evidence="2">The sequence shown here is derived from an EMBL/GenBank/DDBJ whole genome shotgun (WGS) entry which is preliminary data.</text>
</comment>
<feature type="signal peptide" evidence="1">
    <location>
        <begin position="1"/>
        <end position="19"/>
    </location>
</feature>
<keyword evidence="1" id="KW-0732">Signal</keyword>
<protein>
    <submittedName>
        <fullName evidence="2">Twin-arginine translocation pathway signal protein</fullName>
    </submittedName>
</protein>
<organism evidence="2 3">
    <name type="scientific">Iodidimonas nitroreducens</name>
    <dbReference type="NCBI Taxonomy" id="1236968"/>
    <lineage>
        <taxon>Bacteria</taxon>
        <taxon>Pseudomonadati</taxon>
        <taxon>Pseudomonadota</taxon>
        <taxon>Alphaproteobacteria</taxon>
        <taxon>Iodidimonadales</taxon>
        <taxon>Iodidimonadaceae</taxon>
        <taxon>Iodidimonas</taxon>
    </lineage>
</organism>
<dbReference type="PROSITE" id="PS51257">
    <property type="entry name" value="PROKAR_LIPOPROTEIN"/>
    <property type="match status" value="1"/>
</dbReference>
<gene>
    <name evidence="2" type="ORF">JCM17846_00930</name>
</gene>
<dbReference type="RefSeq" id="WP_042088283.1">
    <property type="nucleotide sequence ID" value="NZ_BKCN01000001.1"/>
</dbReference>
<evidence type="ECO:0000313" key="3">
    <source>
        <dbReference type="Proteomes" id="UP000324996"/>
    </source>
</evidence>
<dbReference type="Proteomes" id="UP000324996">
    <property type="component" value="Unassembled WGS sequence"/>
</dbReference>
<proteinExistence type="predicted"/>
<evidence type="ECO:0000313" key="2">
    <source>
        <dbReference type="EMBL" id="GER02411.1"/>
    </source>
</evidence>
<feature type="chain" id="PRO_5022937165" evidence="1">
    <location>
        <begin position="20"/>
        <end position="176"/>
    </location>
</feature>
<keyword evidence="3" id="KW-1185">Reference proteome</keyword>
<accession>A0A5A7N2A2</accession>
<dbReference type="EMBL" id="BKCN01000001">
    <property type="protein sequence ID" value="GER02411.1"/>
    <property type="molecule type" value="Genomic_DNA"/>
</dbReference>
<dbReference type="Gene3D" id="3.30.160.150">
    <property type="entry name" value="Lipoprotein like domain"/>
    <property type="match status" value="1"/>
</dbReference>
<reference evidence="2 3" key="1">
    <citation type="submission" date="2019-09" db="EMBL/GenBank/DDBJ databases">
        <title>NBRP : Genome information of microbial organism related human and environment.</title>
        <authorList>
            <person name="Hattori M."/>
            <person name="Oshima K."/>
            <person name="Inaba H."/>
            <person name="Suda W."/>
            <person name="Sakamoto M."/>
            <person name="Iino T."/>
            <person name="Kitahara M."/>
            <person name="Oshida Y."/>
            <person name="Iida T."/>
            <person name="Kudo T."/>
            <person name="Itoh T."/>
            <person name="Ohkuma M."/>
        </authorList>
    </citation>
    <scope>NUCLEOTIDE SEQUENCE [LARGE SCALE GENOMIC DNA]</scope>
    <source>
        <strain evidence="2 3">Q-1</strain>
    </source>
</reference>
<dbReference type="AlphaFoldDB" id="A0A5A7N2A2"/>
<evidence type="ECO:0000256" key="1">
    <source>
        <dbReference type="SAM" id="SignalP"/>
    </source>
</evidence>